<dbReference type="AlphaFoldDB" id="G3AC84"/>
<reference evidence="1" key="1">
    <citation type="journal article" date="2011" name="PLoS ONE">
        <title>Ralstonia syzygii, the Blood Disease Bacterium and some Asian R. solanacearum strains form a single genomic species despite divergent lifestyles.</title>
        <authorList>
            <person name="Remenant B."/>
            <person name="de Cambiaire J.C."/>
            <person name="Cellier G."/>
            <person name="Jacobs J.M."/>
            <person name="Mangenot S."/>
            <person name="Barbe V."/>
            <person name="Lajus A."/>
            <person name="Vallenet D."/>
            <person name="Medigue C."/>
            <person name="Fegan M."/>
            <person name="Allen C."/>
            <person name="Prior P."/>
        </authorList>
    </citation>
    <scope>NUCLEOTIDE SEQUENCE</scope>
    <source>
        <strain evidence="1">R24</strain>
    </source>
</reference>
<gene>
    <name evidence="1" type="ORF">RALSY_mp30483</name>
</gene>
<sequence length="78" mass="8746">MMHVQPSAYWNVRRAIYAVKLFLPNDNTISCCAGLWEAIILSCCPSCGVRRDKPHLVHRYGAMPSGWAAGRLVSKCHM</sequence>
<evidence type="ECO:0008006" key="2">
    <source>
        <dbReference type="Google" id="ProtNLM"/>
    </source>
</evidence>
<proteinExistence type="predicted"/>
<protein>
    <recommendedName>
        <fullName evidence="2">Transposase</fullName>
    </recommendedName>
</protein>
<organism evidence="1">
    <name type="scientific">Ralstonia syzygii R24</name>
    <dbReference type="NCBI Taxonomy" id="907261"/>
    <lineage>
        <taxon>Bacteria</taxon>
        <taxon>Pseudomonadati</taxon>
        <taxon>Pseudomonadota</taxon>
        <taxon>Betaproteobacteria</taxon>
        <taxon>Burkholderiales</taxon>
        <taxon>Burkholderiaceae</taxon>
        <taxon>Ralstonia</taxon>
        <taxon>Ralstonia solanacearum species complex</taxon>
    </lineage>
</organism>
<name>G3AC84_9RALS</name>
<evidence type="ECO:0000313" key="1">
    <source>
        <dbReference type="EMBL" id="CCA87163.1"/>
    </source>
</evidence>
<dbReference type="EMBL" id="FR854092">
    <property type="protein sequence ID" value="CCA87163.1"/>
    <property type="molecule type" value="Genomic_DNA"/>
</dbReference>
<reference evidence="1" key="2">
    <citation type="submission" date="2011-04" db="EMBL/GenBank/DDBJ databases">
        <authorList>
            <person name="Genoscope - CEA"/>
        </authorList>
    </citation>
    <scope>NUCLEOTIDE SEQUENCE</scope>
    <source>
        <strain evidence="1">R24</strain>
    </source>
</reference>
<accession>G3AC84</accession>